<keyword evidence="2" id="KW-1185">Reference proteome</keyword>
<dbReference type="RefSeq" id="WP_203243317.1">
    <property type="nucleotide sequence ID" value="NZ_JAFBRH010000006.1"/>
</dbReference>
<accession>A0AAE2W112</accession>
<reference evidence="1 2" key="1">
    <citation type="submission" date="2021-01" db="EMBL/GenBank/DDBJ databases">
        <title>Diatom-associated Roseobacters Show Island Model of Population Structure.</title>
        <authorList>
            <person name="Qu L."/>
            <person name="Feng X."/>
            <person name="Chen Y."/>
            <person name="Li L."/>
            <person name="Wang X."/>
            <person name="Hu Z."/>
            <person name="Wang H."/>
            <person name="Luo H."/>
        </authorList>
    </citation>
    <scope>NUCLEOTIDE SEQUENCE [LARGE SCALE GENOMIC DNA]</scope>
    <source>
        <strain evidence="1 2">TR60-84</strain>
    </source>
</reference>
<evidence type="ECO:0000313" key="2">
    <source>
        <dbReference type="Proteomes" id="UP000732193"/>
    </source>
</evidence>
<proteinExistence type="predicted"/>
<name>A0AAE2W112_9RHOB</name>
<gene>
    <name evidence="1" type="ORF">JQV55_18370</name>
</gene>
<sequence length="87" mass="9545">MVFVRTLPSMESFFLESAQMADCSQNGAELCFASEAVIYMVEAYLRQLEAVDQEVAELDVKIKKGVLPSCPEFSEGSRLCSVPGFGL</sequence>
<dbReference type="Proteomes" id="UP000732193">
    <property type="component" value="Unassembled WGS sequence"/>
</dbReference>
<comment type="caution">
    <text evidence="1">The sequence shown here is derived from an EMBL/GenBank/DDBJ whole genome shotgun (WGS) entry which is preliminary data.</text>
</comment>
<dbReference type="AlphaFoldDB" id="A0AAE2W112"/>
<dbReference type="EMBL" id="JAFBRM010000006">
    <property type="protein sequence ID" value="MBM1715540.1"/>
    <property type="molecule type" value="Genomic_DNA"/>
</dbReference>
<protein>
    <submittedName>
        <fullName evidence="1">Uncharacterized protein</fullName>
    </submittedName>
</protein>
<organism evidence="1 2">
    <name type="scientific">Sulfitobacter geojensis</name>
    <dbReference type="NCBI Taxonomy" id="1342299"/>
    <lineage>
        <taxon>Bacteria</taxon>
        <taxon>Pseudomonadati</taxon>
        <taxon>Pseudomonadota</taxon>
        <taxon>Alphaproteobacteria</taxon>
        <taxon>Rhodobacterales</taxon>
        <taxon>Roseobacteraceae</taxon>
        <taxon>Sulfitobacter</taxon>
    </lineage>
</organism>
<evidence type="ECO:0000313" key="1">
    <source>
        <dbReference type="EMBL" id="MBM1715540.1"/>
    </source>
</evidence>